<dbReference type="EMBL" id="AHMS02000046">
    <property type="protein sequence ID" value="EMN15428.1"/>
    <property type="molecule type" value="Genomic_DNA"/>
</dbReference>
<sequence>MGGGYHSRSPEEFRKFLEENRKQSSGGKFSRVRLIFILEPVSKLPIKKVKSNDRACEIKRCKIIFRFSFPTN</sequence>
<evidence type="ECO:0000313" key="1">
    <source>
        <dbReference type="EMBL" id="EMN15428.1"/>
    </source>
</evidence>
<name>A0ABC9SCB4_LEPBO</name>
<organism evidence="1 2">
    <name type="scientific">Leptospira borgpetersenii str. Brem 328</name>
    <dbReference type="NCBI Taxonomy" id="1049780"/>
    <lineage>
        <taxon>Bacteria</taxon>
        <taxon>Pseudomonadati</taxon>
        <taxon>Spirochaetota</taxon>
        <taxon>Spirochaetia</taxon>
        <taxon>Leptospirales</taxon>
        <taxon>Leptospiraceae</taxon>
        <taxon>Leptospira</taxon>
    </lineage>
</organism>
<proteinExistence type="predicted"/>
<comment type="caution">
    <text evidence="1">The sequence shown here is derived from an EMBL/GenBank/DDBJ whole genome shotgun (WGS) entry which is preliminary data.</text>
</comment>
<gene>
    <name evidence="1" type="ORF">LEP1GSC056_3691</name>
</gene>
<evidence type="ECO:0000313" key="2">
    <source>
        <dbReference type="Proteomes" id="UP000012166"/>
    </source>
</evidence>
<dbReference type="Proteomes" id="UP000012166">
    <property type="component" value="Unassembled WGS sequence"/>
</dbReference>
<protein>
    <submittedName>
        <fullName evidence="1">Uncharacterized protein</fullName>
    </submittedName>
</protein>
<reference evidence="1 2" key="1">
    <citation type="submission" date="2013-01" db="EMBL/GenBank/DDBJ databases">
        <authorList>
            <person name="Harkins D.M."/>
            <person name="Durkin A.S."/>
            <person name="Brinkac L.M."/>
            <person name="Haft D.H."/>
            <person name="Selengut J.D."/>
            <person name="Sanka R."/>
            <person name="DePew J."/>
            <person name="Purushe J."/>
            <person name="Hartskeerl R.A."/>
            <person name="Ahmed A."/>
            <person name="van der Linden H."/>
            <person name="Goris M.G.A."/>
            <person name="Vinetz J.M."/>
            <person name="Sutton G.G."/>
            <person name="Nierman W.C."/>
            <person name="Fouts D.E."/>
        </authorList>
    </citation>
    <scope>NUCLEOTIDE SEQUENCE [LARGE SCALE GENOMIC DNA]</scope>
    <source>
        <strain evidence="1 2">Brem 328</strain>
    </source>
</reference>
<dbReference type="AlphaFoldDB" id="A0ABC9SCB4"/>
<accession>A0ABC9SCB4</accession>